<keyword evidence="3 8" id="KW-0378">Hydrolase</keyword>
<keyword evidence="6" id="KW-0732">Signal</keyword>
<name>A0A7X0W5Z6_LISWE</name>
<dbReference type="PANTHER" id="PTHR46233:SF3">
    <property type="entry name" value="HYDROXYACYLGLUTATHIONE HYDROLASE GLOC"/>
    <property type="match status" value="1"/>
</dbReference>
<gene>
    <name evidence="8" type="ORF">HB853_10835</name>
</gene>
<accession>A0A7X0W5Z6</accession>
<evidence type="ECO:0000313" key="8">
    <source>
        <dbReference type="EMBL" id="MBC1323446.1"/>
    </source>
</evidence>
<dbReference type="InterPro" id="IPR036866">
    <property type="entry name" value="RibonucZ/Hydroxyglut_hydro"/>
</dbReference>
<organism evidence="8 9">
    <name type="scientific">Listeria welshimeri</name>
    <dbReference type="NCBI Taxonomy" id="1643"/>
    <lineage>
        <taxon>Bacteria</taxon>
        <taxon>Bacillati</taxon>
        <taxon>Bacillota</taxon>
        <taxon>Bacilli</taxon>
        <taxon>Bacillales</taxon>
        <taxon>Listeriaceae</taxon>
        <taxon>Listeria</taxon>
    </lineage>
</organism>
<evidence type="ECO:0000256" key="3">
    <source>
        <dbReference type="ARBA" id="ARBA00022801"/>
    </source>
</evidence>
<feature type="domain" description="Metallo-beta-lactamase" evidence="7">
    <location>
        <begin position="65"/>
        <end position="242"/>
    </location>
</feature>
<dbReference type="EMBL" id="JAAROP010000012">
    <property type="protein sequence ID" value="MBC1323446.1"/>
    <property type="molecule type" value="Genomic_DNA"/>
</dbReference>
<dbReference type="GO" id="GO:0046872">
    <property type="term" value="F:metal ion binding"/>
    <property type="evidence" value="ECO:0007669"/>
    <property type="project" value="UniProtKB-KW"/>
</dbReference>
<keyword evidence="4" id="KW-0862">Zinc</keyword>
<evidence type="ECO:0000256" key="2">
    <source>
        <dbReference type="ARBA" id="ARBA00022723"/>
    </source>
</evidence>
<dbReference type="PANTHER" id="PTHR46233">
    <property type="entry name" value="HYDROXYACYLGLUTATHIONE HYDROLASE GLOC"/>
    <property type="match status" value="1"/>
</dbReference>
<dbReference type="InterPro" id="IPR051453">
    <property type="entry name" value="MBL_Glyoxalase_II"/>
</dbReference>
<evidence type="ECO:0000256" key="4">
    <source>
        <dbReference type="ARBA" id="ARBA00022833"/>
    </source>
</evidence>
<comment type="cofactor">
    <cofactor evidence="1">
        <name>Zn(2+)</name>
        <dbReference type="ChEBI" id="CHEBI:29105"/>
    </cofactor>
</comment>
<evidence type="ECO:0000256" key="5">
    <source>
        <dbReference type="SAM" id="MobiDB-lite"/>
    </source>
</evidence>
<reference evidence="8 9" key="1">
    <citation type="submission" date="2020-03" db="EMBL/GenBank/DDBJ databases">
        <title>Soil Listeria distribution.</title>
        <authorList>
            <person name="Liao J."/>
            <person name="Wiedmann M."/>
        </authorList>
    </citation>
    <scope>NUCLEOTIDE SEQUENCE [LARGE SCALE GENOMIC DNA]</scope>
    <source>
        <strain evidence="8 9">FSL L7-1829</strain>
    </source>
</reference>
<proteinExistence type="predicted"/>
<dbReference type="Gene3D" id="3.60.15.10">
    <property type="entry name" value="Ribonuclease Z/Hydroxyacylglutathione hydrolase-like"/>
    <property type="match status" value="1"/>
</dbReference>
<dbReference type="Pfam" id="PF00753">
    <property type="entry name" value="Lactamase_B"/>
    <property type="match status" value="1"/>
</dbReference>
<evidence type="ECO:0000259" key="7">
    <source>
        <dbReference type="SMART" id="SM00849"/>
    </source>
</evidence>
<feature type="chain" id="PRO_5038800041" evidence="6">
    <location>
        <begin position="20"/>
        <end position="259"/>
    </location>
</feature>
<feature type="signal peptide" evidence="6">
    <location>
        <begin position="1"/>
        <end position="19"/>
    </location>
</feature>
<evidence type="ECO:0000256" key="6">
    <source>
        <dbReference type="SAM" id="SignalP"/>
    </source>
</evidence>
<dbReference type="AlphaFoldDB" id="A0A7X0W5Z6"/>
<dbReference type="GO" id="GO:0016787">
    <property type="term" value="F:hydrolase activity"/>
    <property type="evidence" value="ECO:0007669"/>
    <property type="project" value="UniProtKB-KW"/>
</dbReference>
<sequence>MRKLITTLLVLTAVIILNGCGSTESKTNSSTLTNKDASLSNKQTTESPNKLNVRTFDSTDSASWTASFQVISSDKGNILIDPGKYDEELSNYIKSIGGVDAILITHGHWDKIRGLDDAIKANPKAKVYVHELDYPYFKDTKRNSSAEQGVEGTTNAKAEILIEGNYEISGYQVKVIHTPGHTEGSVLYYFPDENILIGGDTIMADKVAGSQHPGGNEAEREASITKFKHLSFPNDMRIYSGHGASTTYSKLLKTNRDLQ</sequence>
<dbReference type="InterPro" id="IPR001279">
    <property type="entry name" value="Metallo-B-lactamas"/>
</dbReference>
<keyword evidence="2" id="KW-0479">Metal-binding</keyword>
<protein>
    <submittedName>
        <fullName evidence="8">MBL fold metallo-hydrolase</fullName>
    </submittedName>
</protein>
<dbReference type="Proteomes" id="UP000522007">
    <property type="component" value="Unassembled WGS sequence"/>
</dbReference>
<feature type="region of interest" description="Disordered" evidence="5">
    <location>
        <begin position="24"/>
        <end position="51"/>
    </location>
</feature>
<evidence type="ECO:0000313" key="9">
    <source>
        <dbReference type="Proteomes" id="UP000522007"/>
    </source>
</evidence>
<comment type="caution">
    <text evidence="8">The sequence shown here is derived from an EMBL/GenBank/DDBJ whole genome shotgun (WGS) entry which is preliminary data.</text>
</comment>
<evidence type="ECO:0000256" key="1">
    <source>
        <dbReference type="ARBA" id="ARBA00001947"/>
    </source>
</evidence>
<dbReference type="CDD" id="cd06262">
    <property type="entry name" value="metallo-hydrolase-like_MBL-fold"/>
    <property type="match status" value="1"/>
</dbReference>
<dbReference type="SUPFAM" id="SSF56281">
    <property type="entry name" value="Metallo-hydrolase/oxidoreductase"/>
    <property type="match status" value="1"/>
</dbReference>
<dbReference type="SMART" id="SM00849">
    <property type="entry name" value="Lactamase_B"/>
    <property type="match status" value="1"/>
</dbReference>